<reference evidence="2" key="2">
    <citation type="submission" date="2020-09" db="EMBL/GenBank/DDBJ databases">
        <authorList>
            <person name="Sun Q."/>
            <person name="Zhou Y."/>
        </authorList>
    </citation>
    <scope>NUCLEOTIDE SEQUENCE</scope>
    <source>
        <strain evidence="2">CGMCC 4.5737</strain>
    </source>
</reference>
<dbReference type="Pfam" id="PF18735">
    <property type="entry name" value="HEPN_RiboL-PSP"/>
    <property type="match status" value="1"/>
</dbReference>
<protein>
    <recommendedName>
        <fullName evidence="1">RiboL-PSP-HEPN domain-containing protein</fullName>
    </recommendedName>
</protein>
<dbReference type="Proteomes" id="UP000637578">
    <property type="component" value="Unassembled WGS sequence"/>
</dbReference>
<sequence length="206" mass="23062">MTSKVTKTEALKVFEKNINRARAFLRIFGKGEEGRRQGQPTNDEKELLRGSLVFAVGALDAYLSDLILEIVPKHAPKNEHVQKALSAIAKSDPGLVLRVSLAPDDKSRRDEFRDALAAWLENQSFHGPKKVMIALDHVGCTLKWSEFDSKTEIDTATELDRVTKERHGIVHRGEKPDVRKDPAEKTVDLIETIAKTVDAAVIKHYT</sequence>
<dbReference type="InterPro" id="IPR041519">
    <property type="entry name" value="HEPN_RiboL-PSP"/>
</dbReference>
<reference evidence="2" key="1">
    <citation type="journal article" date="2014" name="Int. J. Syst. Evol. Microbiol.">
        <title>Complete genome sequence of Corynebacterium casei LMG S-19264T (=DSM 44701T), isolated from a smear-ripened cheese.</title>
        <authorList>
            <consortium name="US DOE Joint Genome Institute (JGI-PGF)"/>
            <person name="Walter F."/>
            <person name="Albersmeier A."/>
            <person name="Kalinowski J."/>
            <person name="Ruckert C."/>
        </authorList>
    </citation>
    <scope>NUCLEOTIDE SEQUENCE</scope>
    <source>
        <strain evidence="2">CGMCC 4.5737</strain>
    </source>
</reference>
<name>A0A8J3CES4_9PSEU</name>
<dbReference type="AlphaFoldDB" id="A0A8J3CES4"/>
<dbReference type="EMBL" id="BMMK01000071">
    <property type="protein sequence ID" value="GGM84364.1"/>
    <property type="molecule type" value="Genomic_DNA"/>
</dbReference>
<feature type="domain" description="RiboL-PSP-HEPN" evidence="1">
    <location>
        <begin position="40"/>
        <end position="200"/>
    </location>
</feature>
<evidence type="ECO:0000259" key="1">
    <source>
        <dbReference type="Pfam" id="PF18735"/>
    </source>
</evidence>
<comment type="caution">
    <text evidence="2">The sequence shown here is derived from an EMBL/GenBank/DDBJ whole genome shotgun (WGS) entry which is preliminary data.</text>
</comment>
<gene>
    <name evidence="2" type="ORF">GCM10012275_63790</name>
</gene>
<keyword evidence="3" id="KW-1185">Reference proteome</keyword>
<evidence type="ECO:0000313" key="2">
    <source>
        <dbReference type="EMBL" id="GGM84364.1"/>
    </source>
</evidence>
<organism evidence="2 3">
    <name type="scientific">Longimycelium tulufanense</name>
    <dbReference type="NCBI Taxonomy" id="907463"/>
    <lineage>
        <taxon>Bacteria</taxon>
        <taxon>Bacillati</taxon>
        <taxon>Actinomycetota</taxon>
        <taxon>Actinomycetes</taxon>
        <taxon>Pseudonocardiales</taxon>
        <taxon>Pseudonocardiaceae</taxon>
        <taxon>Longimycelium</taxon>
    </lineage>
</organism>
<proteinExistence type="predicted"/>
<dbReference type="RefSeq" id="WP_189062160.1">
    <property type="nucleotide sequence ID" value="NZ_BMMK01000071.1"/>
</dbReference>
<evidence type="ECO:0000313" key="3">
    <source>
        <dbReference type="Proteomes" id="UP000637578"/>
    </source>
</evidence>
<accession>A0A8J3CES4</accession>